<proteinExistence type="predicted"/>
<dbReference type="Proteomes" id="UP000561011">
    <property type="component" value="Unassembled WGS sequence"/>
</dbReference>
<gene>
    <name evidence="2" type="ORF">HZZ10_10945</name>
</gene>
<sequence length="133" mass="14018">MTFNADPARWAPARRTPHPDDVIVTTFEAVLRVLVGATAAIVAVPLTLYVLLSLTLDLQSCEDVPDQLACGSYSQELVTGLCIVAGGLLAVGGLGLAVLCKRLDAGRWWGGFIALVVVYGGLVYAAYLLVSRS</sequence>
<feature type="transmembrane region" description="Helical" evidence="1">
    <location>
        <begin position="77"/>
        <end position="96"/>
    </location>
</feature>
<keyword evidence="1" id="KW-0812">Transmembrane</keyword>
<keyword evidence="1" id="KW-0472">Membrane</keyword>
<keyword evidence="1" id="KW-1133">Transmembrane helix</keyword>
<reference evidence="2 3" key="1">
    <citation type="submission" date="2020-07" db="EMBL/GenBank/DDBJ databases">
        <title>MOT database genomes.</title>
        <authorList>
            <person name="Joseph S."/>
            <person name="Aduse-Opoku J."/>
            <person name="Hashim A."/>
            <person name="Wade W."/>
            <person name="Curtis M."/>
        </authorList>
    </citation>
    <scope>NUCLEOTIDE SEQUENCE [LARGE SCALE GENOMIC DNA]</scope>
    <source>
        <strain evidence="2 3">DSM 100099</strain>
    </source>
</reference>
<dbReference type="RefSeq" id="WP_179913533.1">
    <property type="nucleotide sequence ID" value="NZ_JACBYE010000024.1"/>
</dbReference>
<dbReference type="EMBL" id="JACBYE010000024">
    <property type="protein sequence ID" value="NYS94033.1"/>
    <property type="molecule type" value="Genomic_DNA"/>
</dbReference>
<feature type="transmembrane region" description="Helical" evidence="1">
    <location>
        <begin position="108"/>
        <end position="130"/>
    </location>
</feature>
<evidence type="ECO:0000256" key="1">
    <source>
        <dbReference type="SAM" id="Phobius"/>
    </source>
</evidence>
<evidence type="ECO:0000313" key="3">
    <source>
        <dbReference type="Proteomes" id="UP000561011"/>
    </source>
</evidence>
<comment type="caution">
    <text evidence="2">The sequence shown here is derived from an EMBL/GenBank/DDBJ whole genome shotgun (WGS) entry which is preliminary data.</text>
</comment>
<keyword evidence="3" id="KW-1185">Reference proteome</keyword>
<dbReference type="AlphaFoldDB" id="A0A853EXJ5"/>
<protein>
    <submittedName>
        <fullName evidence="2">Uncharacterized protein</fullName>
    </submittedName>
</protein>
<organism evidence="2 3">
    <name type="scientific">Sanguibacter inulinus</name>
    <dbReference type="NCBI Taxonomy" id="60922"/>
    <lineage>
        <taxon>Bacteria</taxon>
        <taxon>Bacillati</taxon>
        <taxon>Actinomycetota</taxon>
        <taxon>Actinomycetes</taxon>
        <taxon>Micrococcales</taxon>
        <taxon>Sanguibacteraceae</taxon>
        <taxon>Sanguibacter</taxon>
    </lineage>
</organism>
<name>A0A853EXJ5_9MICO</name>
<feature type="transmembrane region" description="Helical" evidence="1">
    <location>
        <begin position="29"/>
        <end position="56"/>
    </location>
</feature>
<accession>A0A853EXJ5</accession>
<evidence type="ECO:0000313" key="2">
    <source>
        <dbReference type="EMBL" id="NYS94033.1"/>
    </source>
</evidence>